<dbReference type="Pfam" id="PF01764">
    <property type="entry name" value="Lipase_3"/>
    <property type="match status" value="1"/>
</dbReference>
<keyword evidence="1" id="KW-0812">Transmembrane</keyword>
<feature type="transmembrane region" description="Helical" evidence="1">
    <location>
        <begin position="404"/>
        <end position="421"/>
    </location>
</feature>
<evidence type="ECO:0000259" key="2">
    <source>
        <dbReference type="Pfam" id="PF01764"/>
    </source>
</evidence>
<feature type="transmembrane region" description="Helical" evidence="1">
    <location>
        <begin position="235"/>
        <end position="256"/>
    </location>
</feature>
<feature type="transmembrane region" description="Helical" evidence="1">
    <location>
        <begin position="372"/>
        <end position="392"/>
    </location>
</feature>
<name>A0A7S1WRZ7_ALECA</name>
<dbReference type="InterPro" id="IPR002921">
    <property type="entry name" value="Fungal_lipase-type"/>
</dbReference>
<dbReference type="Gene3D" id="3.40.50.1820">
    <property type="entry name" value="alpha/beta hydrolase"/>
    <property type="match status" value="1"/>
</dbReference>
<feature type="transmembrane region" description="Helical" evidence="1">
    <location>
        <begin position="164"/>
        <end position="184"/>
    </location>
</feature>
<evidence type="ECO:0000256" key="1">
    <source>
        <dbReference type="SAM" id="Phobius"/>
    </source>
</evidence>
<feature type="transmembrane region" description="Helical" evidence="1">
    <location>
        <begin position="276"/>
        <end position="295"/>
    </location>
</feature>
<reference evidence="3" key="1">
    <citation type="submission" date="2021-01" db="EMBL/GenBank/DDBJ databases">
        <authorList>
            <person name="Corre E."/>
            <person name="Pelletier E."/>
            <person name="Niang G."/>
            <person name="Scheremetjew M."/>
            <person name="Finn R."/>
            <person name="Kale V."/>
            <person name="Holt S."/>
            <person name="Cochrane G."/>
            <person name="Meng A."/>
            <person name="Brown T."/>
            <person name="Cohen L."/>
        </authorList>
    </citation>
    <scope>NUCLEOTIDE SEQUENCE</scope>
    <source>
        <strain evidence="3">OF101</strain>
    </source>
</reference>
<evidence type="ECO:0000313" key="3">
    <source>
        <dbReference type="EMBL" id="CAD9183684.1"/>
    </source>
</evidence>
<feature type="transmembrane region" description="Helical" evidence="1">
    <location>
        <begin position="127"/>
        <end position="152"/>
    </location>
</feature>
<feature type="domain" description="Fungal lipase-type" evidence="2">
    <location>
        <begin position="587"/>
        <end position="731"/>
    </location>
</feature>
<accession>A0A7S1WRZ7</accession>
<dbReference type="InterPro" id="IPR029058">
    <property type="entry name" value="AB_hydrolase_fold"/>
</dbReference>
<dbReference type="AlphaFoldDB" id="A0A7S1WRZ7"/>
<protein>
    <recommendedName>
        <fullName evidence="2">Fungal lipase-type domain-containing protein</fullName>
    </recommendedName>
</protein>
<dbReference type="SUPFAM" id="SSF53474">
    <property type="entry name" value="alpha/beta-Hydrolases"/>
    <property type="match status" value="1"/>
</dbReference>
<dbReference type="EMBL" id="HBGE01101444">
    <property type="protein sequence ID" value="CAD9183684.1"/>
    <property type="molecule type" value="Transcribed_RNA"/>
</dbReference>
<sequence length="800" mass="90371">MTGTPTPQLQLKEIFESLRKGSAQKRRTSWLGPPARTQESLLEEARSSECDKIKPLIEKITEDQKKRLTRYQNKIFNRFRNNSRIGNHNEFRADMMALCESLGVRLDSDKCWLRGTWFTLFRLRQAFFLMCAFAILLSLFTGVLMEIFFSIMSGVVTFESTYAWFKWHFVFMCLPLDMMILALLGDEMCDLILDSLDFPALHFFQATVVTAATCCSAMKKGGKMVNLKAVMFSDYLVFIIFEVVPVIVMLCFGIFLTGRLGDLKTVMMEGYVQGSLLSAILCTLIFVFTDVVVTWQSRSYPMQKVRQEFIADRIDALKLEPYNLHAHFRPLVDTEQEDAEERAGIAKAEVEQVVHDDANAKAAKNFTVTTPCLEWITLFVVIGWVLFVFVFTKFNHSAQWYDPIILGCALVATVTICSWFLHRHCPSIYGAPYLMIVAFFVVVGLFLNATSVRALQSDKGSSGMKAIMSVLPEELSINASGGLPRQWLGIQEGDVGKPQPYPICTRTWGSPASPINALDLANLAWLVYYDERQSKTKKETSIQLMLNNSFSAERRAELMNITDYEDLPRWGHFYFPPTGNSTRGTRVVAIKGTSTVTDALMDTNLFSTVKVLQFFQKFLPVLTILPRQIIQYMLHHVHLSTARMEEVKVWTRMEADVQKLRKRYPGDDFVLTGHSLGGGLAQIVAAKLSIPALVWSAPGAEYSATRFGIQVQSLKRNVMVVVPDNDVVPRVDLQGGVVQPIECRTKKGAEEFSFKCHSLVKTTCEVWRACGDPRDFRQSCAPYVASESLGQLYKDDDTTS</sequence>
<keyword evidence="1" id="KW-1133">Transmembrane helix</keyword>
<proteinExistence type="predicted"/>
<keyword evidence="1" id="KW-0472">Membrane</keyword>
<dbReference type="GO" id="GO:0006629">
    <property type="term" value="P:lipid metabolic process"/>
    <property type="evidence" value="ECO:0007669"/>
    <property type="project" value="InterPro"/>
</dbReference>
<gene>
    <name evidence="3" type="ORF">ACAT0790_LOCUS60456</name>
</gene>
<feature type="transmembrane region" description="Helical" evidence="1">
    <location>
        <begin position="428"/>
        <end position="447"/>
    </location>
</feature>
<organism evidence="3">
    <name type="scientific">Alexandrium catenella</name>
    <name type="common">Red tide dinoflagellate</name>
    <name type="synonym">Gonyaulax catenella</name>
    <dbReference type="NCBI Taxonomy" id="2925"/>
    <lineage>
        <taxon>Eukaryota</taxon>
        <taxon>Sar</taxon>
        <taxon>Alveolata</taxon>
        <taxon>Dinophyceae</taxon>
        <taxon>Gonyaulacales</taxon>
        <taxon>Pyrocystaceae</taxon>
        <taxon>Alexandrium</taxon>
    </lineage>
</organism>